<reference evidence="2" key="1">
    <citation type="submission" date="2018-05" db="EMBL/GenBank/DDBJ databases">
        <authorList>
            <person name="Lanie J.A."/>
            <person name="Ng W.-L."/>
            <person name="Kazmierczak K.M."/>
            <person name="Andrzejewski T.M."/>
            <person name="Davidsen T.M."/>
            <person name="Wayne K.J."/>
            <person name="Tettelin H."/>
            <person name="Glass J.I."/>
            <person name="Rusch D."/>
            <person name="Podicherti R."/>
            <person name="Tsui H.-C.T."/>
            <person name="Winkler M.E."/>
        </authorList>
    </citation>
    <scope>NUCLEOTIDE SEQUENCE</scope>
</reference>
<dbReference type="EMBL" id="UINC01184442">
    <property type="protein sequence ID" value="SVD95661.1"/>
    <property type="molecule type" value="Genomic_DNA"/>
</dbReference>
<feature type="transmembrane region" description="Helical" evidence="1">
    <location>
        <begin position="18"/>
        <end position="38"/>
    </location>
</feature>
<keyword evidence="1" id="KW-0812">Transmembrane</keyword>
<dbReference type="InterPro" id="IPR036259">
    <property type="entry name" value="MFS_trans_sf"/>
</dbReference>
<accession>A0A382ZJM5</accession>
<gene>
    <name evidence="2" type="ORF">METZ01_LOCUS448515</name>
</gene>
<keyword evidence="1" id="KW-1133">Transmembrane helix</keyword>
<name>A0A382ZJM5_9ZZZZ</name>
<protein>
    <submittedName>
        <fullName evidence="2">Uncharacterized protein</fullName>
    </submittedName>
</protein>
<dbReference type="AlphaFoldDB" id="A0A382ZJM5"/>
<feature type="non-terminal residue" evidence="2">
    <location>
        <position position="1"/>
    </location>
</feature>
<evidence type="ECO:0000313" key="2">
    <source>
        <dbReference type="EMBL" id="SVD95661.1"/>
    </source>
</evidence>
<dbReference type="SUPFAM" id="SSF103473">
    <property type="entry name" value="MFS general substrate transporter"/>
    <property type="match status" value="1"/>
</dbReference>
<sequence length="89" mass="9910">LANTTLQRQCREEVVGRLVSLVNLVQYMFAPILVWGLGAYAESTRGRLLHEDSLRDGFVAIAIFFLLLAAASLFGTYPFLKKMKGESTD</sequence>
<keyword evidence="1" id="KW-0472">Membrane</keyword>
<organism evidence="2">
    <name type="scientific">marine metagenome</name>
    <dbReference type="NCBI Taxonomy" id="408172"/>
    <lineage>
        <taxon>unclassified sequences</taxon>
        <taxon>metagenomes</taxon>
        <taxon>ecological metagenomes</taxon>
    </lineage>
</organism>
<feature type="transmembrane region" description="Helical" evidence="1">
    <location>
        <begin position="58"/>
        <end position="80"/>
    </location>
</feature>
<proteinExistence type="predicted"/>
<evidence type="ECO:0000256" key="1">
    <source>
        <dbReference type="SAM" id="Phobius"/>
    </source>
</evidence>